<proteinExistence type="predicted"/>
<accession>A0A1B1A436</accession>
<dbReference type="RefSeq" id="WP_005632989.1">
    <property type="nucleotide sequence ID" value="NZ_CP015230.1"/>
</dbReference>
<dbReference type="EMBL" id="CP015230">
    <property type="protein sequence ID" value="ANP41370.1"/>
    <property type="molecule type" value="Genomic_DNA"/>
</dbReference>
<reference evidence="2 3" key="1">
    <citation type="journal article" date="2016" name="ISME J.">
        <title>Global occurrence and heterogeneity of the Roseobacter-clade species Ruegeria mobilis.</title>
        <authorList>
            <person name="Sonnenschein E."/>
            <person name="Gram L."/>
        </authorList>
    </citation>
    <scope>NUCLEOTIDE SEQUENCE [LARGE SCALE GENOMIC DNA]</scope>
    <source>
        <strain evidence="2 3">F1926</strain>
    </source>
</reference>
<dbReference type="KEGG" id="rmb:K529_011385"/>
<dbReference type="Proteomes" id="UP000013243">
    <property type="component" value="Chromosome"/>
</dbReference>
<dbReference type="AlphaFoldDB" id="A0A1B1A436"/>
<evidence type="ECO:0000313" key="2">
    <source>
        <dbReference type="EMBL" id="ANP41370.1"/>
    </source>
</evidence>
<name>A0A1B1A436_9RHOB</name>
<dbReference type="GeneID" id="28250443"/>
<organism evidence="2 3">
    <name type="scientific">Tritonibacter mobilis F1926</name>
    <dbReference type="NCBI Taxonomy" id="1265309"/>
    <lineage>
        <taxon>Bacteria</taxon>
        <taxon>Pseudomonadati</taxon>
        <taxon>Pseudomonadota</taxon>
        <taxon>Alphaproteobacteria</taxon>
        <taxon>Rhodobacterales</taxon>
        <taxon>Paracoccaceae</taxon>
        <taxon>Tritonibacter</taxon>
    </lineage>
</organism>
<dbReference type="OrthoDB" id="7875078at2"/>
<evidence type="ECO:0000313" key="3">
    <source>
        <dbReference type="Proteomes" id="UP000013243"/>
    </source>
</evidence>
<evidence type="ECO:0000256" key="1">
    <source>
        <dbReference type="SAM" id="MobiDB-lite"/>
    </source>
</evidence>
<protein>
    <submittedName>
        <fullName evidence="2">Uncharacterized protein</fullName>
    </submittedName>
</protein>
<gene>
    <name evidence="2" type="ORF">K529_011385</name>
</gene>
<feature type="region of interest" description="Disordered" evidence="1">
    <location>
        <begin position="41"/>
        <end position="101"/>
    </location>
</feature>
<sequence>MSMQEDSSSVNARQQAAVDGYRAFGNSMATQQLARAMAELRESAAGAHFPREAAPNDRPAAPKPIASEQDTAQQTFLAHRNLHRMSEREASRLYAGAKAVI</sequence>